<dbReference type="EMBL" id="MSKK01000039">
    <property type="protein sequence ID" value="OLO45428.1"/>
    <property type="molecule type" value="Genomic_DNA"/>
</dbReference>
<reference evidence="2 3" key="1">
    <citation type="submission" date="2016-12" db="EMBL/GenBank/DDBJ databases">
        <title>Genomic comparison of strains in the 'Actinomyces naeslundii' group.</title>
        <authorList>
            <person name="Mughal S.R."/>
            <person name="Do T."/>
            <person name="Gilbert S.C."/>
            <person name="Witherden E.A."/>
            <person name="Didelot X."/>
            <person name="Beighton D."/>
        </authorList>
    </citation>
    <scope>NUCLEOTIDE SEQUENCE [LARGE SCALE GENOMIC DNA]</scope>
    <source>
        <strain evidence="2 3">R21091</strain>
    </source>
</reference>
<dbReference type="RefSeq" id="WP_075412059.1">
    <property type="nucleotide sequence ID" value="NZ_MSKK01000039.1"/>
</dbReference>
<evidence type="ECO:0000313" key="2">
    <source>
        <dbReference type="EMBL" id="OLO45428.1"/>
    </source>
</evidence>
<dbReference type="AlphaFoldDB" id="A0A1Q8VBG8"/>
<name>A0A1Q8VBG8_9ACTO</name>
<keyword evidence="1" id="KW-1133">Transmembrane helix</keyword>
<proteinExistence type="predicted"/>
<organism evidence="2 3">
    <name type="scientific">Actinomyces oris</name>
    <dbReference type="NCBI Taxonomy" id="544580"/>
    <lineage>
        <taxon>Bacteria</taxon>
        <taxon>Bacillati</taxon>
        <taxon>Actinomycetota</taxon>
        <taxon>Actinomycetes</taxon>
        <taxon>Actinomycetales</taxon>
        <taxon>Actinomycetaceae</taxon>
        <taxon>Actinomyces</taxon>
    </lineage>
</organism>
<feature type="transmembrane region" description="Helical" evidence="1">
    <location>
        <begin position="7"/>
        <end position="30"/>
    </location>
</feature>
<evidence type="ECO:0000256" key="1">
    <source>
        <dbReference type="SAM" id="Phobius"/>
    </source>
</evidence>
<protein>
    <submittedName>
        <fullName evidence="2">Uncharacterized protein</fullName>
    </submittedName>
</protein>
<sequence length="133" mass="14564">MPQSRKLPVIAIVGMVACAVGLSLSLVDLWRYLSGPRSTLVIDAAGVHDHLSRDSVGLIRWEVIEGFHVRTLNGWLKVGNNDCVLVHLRAPEATLVRLRPTLPPRVARRLGRSFSHGRTTIPIPALWGIPSPA</sequence>
<gene>
    <name evidence="2" type="ORF">BKH31_09360</name>
</gene>
<dbReference type="PROSITE" id="PS51257">
    <property type="entry name" value="PROKAR_LIPOPROTEIN"/>
    <property type="match status" value="1"/>
</dbReference>
<dbReference type="Proteomes" id="UP000186471">
    <property type="component" value="Unassembled WGS sequence"/>
</dbReference>
<keyword evidence="1" id="KW-0472">Membrane</keyword>
<comment type="caution">
    <text evidence="2">The sequence shown here is derived from an EMBL/GenBank/DDBJ whole genome shotgun (WGS) entry which is preliminary data.</text>
</comment>
<dbReference type="OrthoDB" id="6028159at2"/>
<accession>A0A1Q8VBG8</accession>
<keyword evidence="1" id="KW-0812">Transmembrane</keyword>
<evidence type="ECO:0000313" key="3">
    <source>
        <dbReference type="Proteomes" id="UP000186471"/>
    </source>
</evidence>